<dbReference type="InterPro" id="IPR025705">
    <property type="entry name" value="Beta_hexosaminidase_sua/sub"/>
</dbReference>
<keyword evidence="9" id="KW-1133">Transmembrane helix</keyword>
<organism evidence="12 14">
    <name type="scientific">Trichobilharzia regenti</name>
    <name type="common">Nasal bird schistosome</name>
    <dbReference type="NCBI Taxonomy" id="157069"/>
    <lineage>
        <taxon>Eukaryota</taxon>
        <taxon>Metazoa</taxon>
        <taxon>Spiralia</taxon>
        <taxon>Lophotrochozoa</taxon>
        <taxon>Platyhelminthes</taxon>
        <taxon>Trematoda</taxon>
        <taxon>Digenea</taxon>
        <taxon>Strigeidida</taxon>
        <taxon>Schistosomatoidea</taxon>
        <taxon>Schistosomatidae</taxon>
        <taxon>Trichobilharzia</taxon>
    </lineage>
</organism>
<dbReference type="InterPro" id="IPR015883">
    <property type="entry name" value="Glyco_hydro_20_cat"/>
</dbReference>
<dbReference type="Gene3D" id="3.20.20.80">
    <property type="entry name" value="Glycosidases"/>
    <property type="match status" value="1"/>
</dbReference>
<dbReference type="InterPro" id="IPR029018">
    <property type="entry name" value="Hex-like_dom2"/>
</dbReference>
<dbReference type="SUPFAM" id="SSF51445">
    <property type="entry name" value="(Trans)glycosidases"/>
    <property type="match status" value="1"/>
</dbReference>
<dbReference type="Gene3D" id="3.30.379.10">
    <property type="entry name" value="Chitobiase/beta-hexosaminidase domain 2-like"/>
    <property type="match status" value="1"/>
</dbReference>
<dbReference type="EC" id="3.2.1.52" evidence="7"/>
<dbReference type="GO" id="GO:0030203">
    <property type="term" value="P:glycosaminoglycan metabolic process"/>
    <property type="evidence" value="ECO:0007669"/>
    <property type="project" value="TreeGrafter"/>
</dbReference>
<protein>
    <recommendedName>
        <fullName evidence="7">Beta-hexosaminidase</fullName>
        <ecNumber evidence="7">3.2.1.52</ecNumber>
    </recommendedName>
</protein>
<keyword evidence="8" id="KW-1015">Disulfide bond</keyword>
<accession>A0AA85IUG3</accession>
<reference evidence="12" key="1">
    <citation type="submission" date="2022-06" db="EMBL/GenBank/DDBJ databases">
        <authorList>
            <person name="Berger JAMES D."/>
            <person name="Berger JAMES D."/>
        </authorList>
    </citation>
    <scope>NUCLEOTIDE SEQUENCE [LARGE SCALE GENOMIC DNA]</scope>
</reference>
<keyword evidence="9" id="KW-0812">Transmembrane</keyword>
<evidence type="ECO:0000256" key="5">
    <source>
        <dbReference type="ARBA" id="ARBA00023180"/>
    </source>
</evidence>
<dbReference type="GO" id="GO:0005764">
    <property type="term" value="C:lysosome"/>
    <property type="evidence" value="ECO:0007669"/>
    <property type="project" value="TreeGrafter"/>
</dbReference>
<feature type="transmembrane region" description="Helical" evidence="9">
    <location>
        <begin position="20"/>
        <end position="40"/>
    </location>
</feature>
<keyword evidence="3" id="KW-0732">Signal</keyword>
<dbReference type="PANTHER" id="PTHR22600:SF21">
    <property type="entry name" value="BETA-HEXOSAMINIDASE A"/>
    <property type="match status" value="1"/>
</dbReference>
<dbReference type="AlphaFoldDB" id="A0AA85IUG3"/>
<dbReference type="PANTHER" id="PTHR22600">
    <property type="entry name" value="BETA-HEXOSAMINIDASE"/>
    <property type="match status" value="1"/>
</dbReference>
<feature type="domain" description="Beta-hexosaminidase eukaryotic type N-terminal" evidence="11">
    <location>
        <begin position="38"/>
        <end position="154"/>
    </location>
</feature>
<name>A0AA85IUG3_TRIRE</name>
<keyword evidence="5" id="KW-0325">Glycoprotein</keyword>
<dbReference type="Proteomes" id="UP000050795">
    <property type="component" value="Unassembled WGS sequence"/>
</dbReference>
<evidence type="ECO:0000256" key="7">
    <source>
        <dbReference type="PIRNR" id="PIRNR001093"/>
    </source>
</evidence>
<proteinExistence type="inferred from homology"/>
<evidence type="ECO:0000256" key="1">
    <source>
        <dbReference type="ARBA" id="ARBA00001231"/>
    </source>
</evidence>
<dbReference type="WBParaSite" id="TREG1_109050.3">
    <property type="protein sequence ID" value="TREG1_109050.3"/>
    <property type="gene ID" value="TREG1_109050"/>
</dbReference>
<sequence length="536" mass="61428">MNEMTLHNSSIPVFVFMTRYILLFTLISLIIPHCLTLIPIPKKYSLTDDYCTVNEPFVIHEYYPACITMKEAIRKFIKRIHEEEFPKPKSIPDVSCEFRIISIRINGGCNESEGVLWPSNSTDESYSVEFEGNTLLITSTEVWGILHGLETVFQHIYTDEYGGKIIQKFTLDDSPRFSHRGIMLDTAKHFLTIGEMQKFIDAMAMVKMNVLHWHITDTESFPYVSSTYPELSDKGAYHPKAYVYQRNEIVDLLEYSRLRGIRIIPEFDTPAHTQSWGNGYPDVLTPCHTEDEEGNQILGPVNPTNLTFIHNLYHEILSVFSANNHIHLGGDDVDFTCWQSNPDITNFMQEKQFDTDYPQLENYYMEQLVEIVESSSLKSGSAMVPIVWQDVYQDGFRLARDMIIQVYKSDEWKKSVDAITRAGFKVLISSCWNFSDVSLGDDWRAFYECDPLDFEGSPGQQALVIGGEGVIPGDHVDDSNLMLVSWPQAAAIAEQLWSQERTSTDDFGDRLSELRCRMRKRNWDVQPVNGPGFCSV</sequence>
<evidence type="ECO:0000256" key="8">
    <source>
        <dbReference type="PIRSR" id="PIRSR001093-2"/>
    </source>
</evidence>
<keyword evidence="12" id="KW-1185">Reference proteome</keyword>
<dbReference type="GO" id="GO:0004563">
    <property type="term" value="F:beta-N-acetylhexosaminidase activity"/>
    <property type="evidence" value="ECO:0007669"/>
    <property type="project" value="UniProtKB-EC"/>
</dbReference>
<dbReference type="GO" id="GO:0016020">
    <property type="term" value="C:membrane"/>
    <property type="evidence" value="ECO:0007669"/>
    <property type="project" value="TreeGrafter"/>
</dbReference>
<keyword evidence="9" id="KW-0472">Membrane</keyword>
<dbReference type="GO" id="GO:0006689">
    <property type="term" value="P:ganglioside catabolic process"/>
    <property type="evidence" value="ECO:0007669"/>
    <property type="project" value="TreeGrafter"/>
</dbReference>
<feature type="disulfide bond" evidence="8">
    <location>
        <begin position="287"/>
        <end position="337"/>
    </location>
</feature>
<feature type="disulfide bond" evidence="8">
    <location>
        <begin position="66"/>
        <end position="109"/>
    </location>
</feature>
<dbReference type="Pfam" id="PF00728">
    <property type="entry name" value="Glyco_hydro_20"/>
    <property type="match status" value="1"/>
</dbReference>
<feature type="domain" description="Glycoside hydrolase family 20 catalytic" evidence="10">
    <location>
        <begin position="177"/>
        <end position="499"/>
    </location>
</feature>
<dbReference type="GO" id="GO:0005975">
    <property type="term" value="P:carbohydrate metabolic process"/>
    <property type="evidence" value="ECO:0007669"/>
    <property type="project" value="InterPro"/>
</dbReference>
<evidence type="ECO:0000313" key="13">
    <source>
        <dbReference type="WBParaSite" id="TREG1_109050.2"/>
    </source>
</evidence>
<evidence type="ECO:0000313" key="12">
    <source>
        <dbReference type="Proteomes" id="UP000050795"/>
    </source>
</evidence>
<dbReference type="SUPFAM" id="SSF55545">
    <property type="entry name" value="beta-N-acetylhexosaminidase-like domain"/>
    <property type="match status" value="1"/>
</dbReference>
<evidence type="ECO:0000256" key="9">
    <source>
        <dbReference type="SAM" id="Phobius"/>
    </source>
</evidence>
<evidence type="ECO:0000313" key="14">
    <source>
        <dbReference type="WBParaSite" id="TREG1_109050.3"/>
    </source>
</evidence>
<dbReference type="WBParaSite" id="TREG1_109050.2">
    <property type="protein sequence ID" value="TREG1_109050.2"/>
    <property type="gene ID" value="TREG1_109050"/>
</dbReference>
<dbReference type="InterPro" id="IPR017853">
    <property type="entry name" value="GH"/>
</dbReference>
<dbReference type="PIRSF" id="PIRSF001093">
    <property type="entry name" value="B-hxosamndse_ab_euk"/>
    <property type="match status" value="1"/>
</dbReference>
<evidence type="ECO:0000256" key="3">
    <source>
        <dbReference type="ARBA" id="ARBA00022729"/>
    </source>
</evidence>
<evidence type="ECO:0000259" key="10">
    <source>
        <dbReference type="Pfam" id="PF00728"/>
    </source>
</evidence>
<reference evidence="13 14" key="2">
    <citation type="submission" date="2023-11" db="UniProtKB">
        <authorList>
            <consortium name="WormBaseParasite"/>
        </authorList>
    </citation>
    <scope>IDENTIFICATION</scope>
</reference>
<dbReference type="InterPro" id="IPR029019">
    <property type="entry name" value="HEX_eukaryotic_N"/>
</dbReference>
<evidence type="ECO:0000259" key="11">
    <source>
        <dbReference type="Pfam" id="PF14845"/>
    </source>
</evidence>
<dbReference type="Pfam" id="PF14845">
    <property type="entry name" value="Glycohydro_20b2"/>
    <property type="match status" value="1"/>
</dbReference>
<evidence type="ECO:0000256" key="6">
    <source>
        <dbReference type="ARBA" id="ARBA00023295"/>
    </source>
</evidence>
<dbReference type="PRINTS" id="PR00738">
    <property type="entry name" value="GLHYDRLASE20"/>
</dbReference>
<keyword evidence="6 7" id="KW-0326">Glycosidase</keyword>
<comment type="similarity">
    <text evidence="2 7">Belongs to the glycosyl hydrolase 20 family.</text>
</comment>
<feature type="disulfide bond" evidence="8">
    <location>
        <begin position="516"/>
        <end position="534"/>
    </location>
</feature>
<dbReference type="FunFam" id="3.20.20.80:FF:000063">
    <property type="entry name" value="Beta-hexosaminidase"/>
    <property type="match status" value="1"/>
</dbReference>
<keyword evidence="4 7" id="KW-0378">Hydrolase</keyword>
<evidence type="ECO:0000256" key="4">
    <source>
        <dbReference type="ARBA" id="ARBA00022801"/>
    </source>
</evidence>
<comment type="catalytic activity">
    <reaction evidence="1 7">
        <text>Hydrolysis of terminal non-reducing N-acetyl-D-hexosamine residues in N-acetyl-beta-D-hexosaminides.</text>
        <dbReference type="EC" id="3.2.1.52"/>
    </reaction>
</comment>
<evidence type="ECO:0000256" key="2">
    <source>
        <dbReference type="ARBA" id="ARBA00006285"/>
    </source>
</evidence>